<evidence type="ECO:0000256" key="6">
    <source>
        <dbReference type="ARBA" id="ARBA00023315"/>
    </source>
</evidence>
<evidence type="ECO:0000256" key="2">
    <source>
        <dbReference type="ARBA" id="ARBA00022679"/>
    </source>
</evidence>
<organism evidence="9 10">
    <name type="scientific">Vermiconidia calcicola</name>
    <dbReference type="NCBI Taxonomy" id="1690605"/>
    <lineage>
        <taxon>Eukaryota</taxon>
        <taxon>Fungi</taxon>
        <taxon>Dikarya</taxon>
        <taxon>Ascomycota</taxon>
        <taxon>Pezizomycotina</taxon>
        <taxon>Dothideomycetes</taxon>
        <taxon>Dothideomycetidae</taxon>
        <taxon>Mycosphaerellales</taxon>
        <taxon>Extremaceae</taxon>
        <taxon>Vermiconidia</taxon>
    </lineage>
</organism>
<gene>
    <name evidence="9" type="primary">ale1</name>
    <name evidence="9" type="ORF">LTR25_010419</name>
</gene>
<dbReference type="Pfam" id="PF03062">
    <property type="entry name" value="MBOAT"/>
    <property type="match status" value="1"/>
</dbReference>
<keyword evidence="5 8" id="KW-0472">Membrane</keyword>
<dbReference type="GO" id="GO:0016020">
    <property type="term" value="C:membrane"/>
    <property type="evidence" value="ECO:0007669"/>
    <property type="project" value="UniProtKB-SubCell"/>
</dbReference>
<evidence type="ECO:0000313" key="9">
    <source>
        <dbReference type="EMBL" id="KAK5528420.1"/>
    </source>
</evidence>
<dbReference type="InterPro" id="IPR049941">
    <property type="entry name" value="LPLAT_7/PORCN-like"/>
</dbReference>
<feature type="transmembrane region" description="Helical" evidence="8">
    <location>
        <begin position="85"/>
        <end position="106"/>
    </location>
</feature>
<dbReference type="AlphaFoldDB" id="A0AAV9PSG3"/>
<evidence type="ECO:0000256" key="7">
    <source>
        <dbReference type="SAM" id="MobiDB-lite"/>
    </source>
</evidence>
<feature type="transmembrane region" description="Helical" evidence="8">
    <location>
        <begin position="224"/>
        <end position="245"/>
    </location>
</feature>
<feature type="transmembrane region" description="Helical" evidence="8">
    <location>
        <begin position="52"/>
        <end position="79"/>
    </location>
</feature>
<feature type="region of interest" description="Disordered" evidence="7">
    <location>
        <begin position="489"/>
        <end position="508"/>
    </location>
</feature>
<keyword evidence="4 8" id="KW-1133">Transmembrane helix</keyword>
<keyword evidence="2" id="KW-0808">Transferase</keyword>
<protein>
    <submittedName>
        <fullName evidence="9">Lysophospholipid acyltransferase</fullName>
    </submittedName>
</protein>
<dbReference type="PANTHER" id="PTHR13906">
    <property type="entry name" value="PORCUPINE"/>
    <property type="match status" value="1"/>
</dbReference>
<keyword evidence="3 8" id="KW-0812">Transmembrane</keyword>
<feature type="compositionally biased region" description="Polar residues" evidence="7">
    <location>
        <begin position="593"/>
        <end position="603"/>
    </location>
</feature>
<dbReference type="PANTHER" id="PTHR13906:SF4">
    <property type="entry name" value="LYSOPHOSPHOLIPID ACYLTRANSFERASE 6"/>
    <property type="match status" value="1"/>
</dbReference>
<feature type="compositionally biased region" description="Low complexity" evidence="7">
    <location>
        <begin position="561"/>
        <end position="571"/>
    </location>
</feature>
<evidence type="ECO:0000256" key="3">
    <source>
        <dbReference type="ARBA" id="ARBA00022692"/>
    </source>
</evidence>
<evidence type="ECO:0000313" key="10">
    <source>
        <dbReference type="Proteomes" id="UP001345827"/>
    </source>
</evidence>
<keyword evidence="10" id="KW-1185">Reference proteome</keyword>
<dbReference type="GO" id="GO:0005783">
    <property type="term" value="C:endoplasmic reticulum"/>
    <property type="evidence" value="ECO:0007669"/>
    <property type="project" value="TreeGrafter"/>
</dbReference>
<feature type="region of interest" description="Disordered" evidence="7">
    <location>
        <begin position="561"/>
        <end position="603"/>
    </location>
</feature>
<accession>A0AAV9PSG3</accession>
<sequence length="603" mass="68351">MIPGINIPFEYLAKAVGSSVDELKLLSCFLFSYPLAAALKRLPDNKPHLRNLFSIAVTLFYLVGLFDLWSGTTTLLIASGGTYAIAYYIDGSLMPWIVFVFLMGHLSISHLQRQMVNDPGVVEITGGQMVLIMKLHAFSWNVHDGRLKPELLTDSQKDRAIYKLPNLLNYAGYVFFFPSIFTGPAFDYVDYRRWIETTMFDVAPGQKGPPVRKQRRIPRSGTPAAFKAVVGLIWILLFLNFSGWYNVNLLLSDKYMEYSFPRRVWLMYMLGFTSRLKYYGVWSLTEGACIMAGIGYNGIDPSTGKPLWNRLENVDAWGIETAQNSRAYLDNWNKNTNKWLRNYVYLRVTPKGKKPGFRATLATFITSAFWHGFYPGYYLTFVLGAFVQTVAKNSRRYIRPFFLTPDGTKSTKYKIYYDIAGYLVTQFTFSFVTAPFVILGFNDSLKAWARVYFYAVIEVAVAMAFFASPAKKWLGQKLDKRNHPHLRKTLSQETNYPPSLGLPSDPGREIDEAIDEIRQEVEIRRRRGSKVTMPTGESLRRELEARTGRKIQFPEFRFGQAAASSGSGVSHSAERAIEKEKARKVDGGAGLAPTSNLSGKKTL</sequence>
<proteinExistence type="predicted"/>
<dbReference type="Proteomes" id="UP001345827">
    <property type="component" value="Unassembled WGS sequence"/>
</dbReference>
<comment type="subcellular location">
    <subcellularLocation>
        <location evidence="1">Membrane</location>
        <topology evidence="1">Multi-pass membrane protein</topology>
    </subcellularLocation>
</comment>
<dbReference type="GO" id="GO:0046474">
    <property type="term" value="P:glycerophospholipid biosynthetic process"/>
    <property type="evidence" value="ECO:0007669"/>
    <property type="project" value="TreeGrafter"/>
</dbReference>
<feature type="transmembrane region" description="Helical" evidence="8">
    <location>
        <begin position="451"/>
        <end position="470"/>
    </location>
</feature>
<dbReference type="EMBL" id="JAXLQG010000026">
    <property type="protein sequence ID" value="KAK5528420.1"/>
    <property type="molecule type" value="Genomic_DNA"/>
</dbReference>
<reference evidence="9 10" key="1">
    <citation type="submission" date="2023-06" db="EMBL/GenBank/DDBJ databases">
        <title>Black Yeasts Isolated from many extreme environments.</title>
        <authorList>
            <person name="Coleine C."/>
            <person name="Stajich J.E."/>
            <person name="Selbmann L."/>
        </authorList>
    </citation>
    <scope>NUCLEOTIDE SEQUENCE [LARGE SCALE GENOMIC DNA]</scope>
    <source>
        <strain evidence="9 10">CCFEE 5887</strain>
    </source>
</reference>
<feature type="transmembrane region" description="Helical" evidence="8">
    <location>
        <begin position="415"/>
        <end position="439"/>
    </location>
</feature>
<comment type="caution">
    <text evidence="9">The sequence shown here is derived from an EMBL/GenBank/DDBJ whole genome shotgun (WGS) entry which is preliminary data.</text>
</comment>
<dbReference type="GO" id="GO:0047184">
    <property type="term" value="F:1-acylglycerophosphocholine O-acyltransferase activity"/>
    <property type="evidence" value="ECO:0007669"/>
    <property type="project" value="TreeGrafter"/>
</dbReference>
<dbReference type="GO" id="GO:0003841">
    <property type="term" value="F:1-acylglycerol-3-phosphate O-acyltransferase activity"/>
    <property type="evidence" value="ECO:0007669"/>
    <property type="project" value="TreeGrafter"/>
</dbReference>
<evidence type="ECO:0000256" key="5">
    <source>
        <dbReference type="ARBA" id="ARBA00023136"/>
    </source>
</evidence>
<dbReference type="GO" id="GO:0030258">
    <property type="term" value="P:lipid modification"/>
    <property type="evidence" value="ECO:0007669"/>
    <property type="project" value="TreeGrafter"/>
</dbReference>
<evidence type="ECO:0000256" key="8">
    <source>
        <dbReference type="SAM" id="Phobius"/>
    </source>
</evidence>
<evidence type="ECO:0000256" key="1">
    <source>
        <dbReference type="ARBA" id="ARBA00004141"/>
    </source>
</evidence>
<evidence type="ECO:0000256" key="4">
    <source>
        <dbReference type="ARBA" id="ARBA00022989"/>
    </source>
</evidence>
<dbReference type="InterPro" id="IPR004299">
    <property type="entry name" value="MBOAT_fam"/>
</dbReference>
<keyword evidence="6 9" id="KW-0012">Acyltransferase</keyword>
<name>A0AAV9PSG3_9PEZI</name>
<feature type="compositionally biased region" description="Basic and acidic residues" evidence="7">
    <location>
        <begin position="572"/>
        <end position="586"/>
    </location>
</feature>